<dbReference type="EMBL" id="JAODUO010002417">
    <property type="protein sequence ID" value="KAK2152714.1"/>
    <property type="molecule type" value="Genomic_DNA"/>
</dbReference>
<gene>
    <name evidence="2" type="ORF">NP493_2422g00014</name>
</gene>
<reference evidence="2" key="1">
    <citation type="journal article" date="2023" name="Mol. Biol. Evol.">
        <title>Third-Generation Sequencing Reveals the Adaptive Role of the Epigenome in Three Deep-Sea Polychaetes.</title>
        <authorList>
            <person name="Perez M."/>
            <person name="Aroh O."/>
            <person name="Sun Y."/>
            <person name="Lan Y."/>
            <person name="Juniper S.K."/>
            <person name="Young C.R."/>
            <person name="Angers B."/>
            <person name="Qian P.Y."/>
        </authorList>
    </citation>
    <scope>NUCLEOTIDE SEQUENCE</scope>
    <source>
        <strain evidence="2">R07B-5</strain>
    </source>
</reference>
<evidence type="ECO:0000259" key="1">
    <source>
        <dbReference type="Pfam" id="PF00483"/>
    </source>
</evidence>
<dbReference type="PANTHER" id="PTHR42883">
    <property type="entry name" value="GLUCOSE-1-PHOSPHATE THYMIDYLTRANSFERASE"/>
    <property type="match status" value="1"/>
</dbReference>
<sequence>MKTLILAAGYGTRLERDLKNEAAQQHLIGVPKPLLPIGGTPLISRWTETLQKLPSIDDVYVVVNDANAAQFKEWSKVWPKVQLMSDGSCTNETRLGAVSCMNAIVKHFKVDDDLIVIAGDTLFYDDFDLSEIIDRFHKFQSLYAEANLALYVTCKDEEVVKYGILEVDETSRLTGFLEKPQPSETSSRKECPCFYILSRHSLPLIQQFLLDTQDSPLATRDAPGNFIKYLYKRKPIYATEISGRFDVGSLQSYIICDDHFRNREGKKVSSPD</sequence>
<evidence type="ECO:0000313" key="3">
    <source>
        <dbReference type="Proteomes" id="UP001209878"/>
    </source>
</evidence>
<dbReference type="PANTHER" id="PTHR42883:SF2">
    <property type="entry name" value="THYMIDYLYLTRANSFERASE"/>
    <property type="match status" value="1"/>
</dbReference>
<keyword evidence="3" id="KW-1185">Reference proteome</keyword>
<dbReference type="InterPro" id="IPR029044">
    <property type="entry name" value="Nucleotide-diphossugar_trans"/>
</dbReference>
<accession>A0AAD9JGV2</accession>
<comment type="caution">
    <text evidence="2">The sequence shown here is derived from an EMBL/GenBank/DDBJ whole genome shotgun (WGS) entry which is preliminary data.</text>
</comment>
<dbReference type="Gene3D" id="3.90.550.10">
    <property type="entry name" value="Spore Coat Polysaccharide Biosynthesis Protein SpsA, Chain A"/>
    <property type="match status" value="1"/>
</dbReference>
<dbReference type="AlphaFoldDB" id="A0AAD9JGV2"/>
<evidence type="ECO:0000313" key="2">
    <source>
        <dbReference type="EMBL" id="KAK2152714.1"/>
    </source>
</evidence>
<dbReference type="Proteomes" id="UP001209878">
    <property type="component" value="Unassembled WGS sequence"/>
</dbReference>
<organism evidence="2 3">
    <name type="scientific">Ridgeia piscesae</name>
    <name type="common">Tubeworm</name>
    <dbReference type="NCBI Taxonomy" id="27915"/>
    <lineage>
        <taxon>Eukaryota</taxon>
        <taxon>Metazoa</taxon>
        <taxon>Spiralia</taxon>
        <taxon>Lophotrochozoa</taxon>
        <taxon>Annelida</taxon>
        <taxon>Polychaeta</taxon>
        <taxon>Sedentaria</taxon>
        <taxon>Canalipalpata</taxon>
        <taxon>Sabellida</taxon>
        <taxon>Siboglinidae</taxon>
        <taxon>Ridgeia</taxon>
    </lineage>
</organism>
<name>A0AAD9JGV2_RIDPI</name>
<feature type="domain" description="Nucleotidyl transferase" evidence="1">
    <location>
        <begin position="2"/>
        <end position="254"/>
    </location>
</feature>
<dbReference type="Pfam" id="PF00483">
    <property type="entry name" value="NTP_transferase"/>
    <property type="match status" value="1"/>
</dbReference>
<dbReference type="SUPFAM" id="SSF53448">
    <property type="entry name" value="Nucleotide-diphospho-sugar transferases"/>
    <property type="match status" value="1"/>
</dbReference>
<protein>
    <recommendedName>
        <fullName evidence="1">Nucleotidyl transferase domain-containing protein</fullName>
    </recommendedName>
</protein>
<dbReference type="InterPro" id="IPR005835">
    <property type="entry name" value="NTP_transferase_dom"/>
</dbReference>
<proteinExistence type="predicted"/>